<dbReference type="EMBL" id="JAWLUK010000001">
    <property type="protein sequence ID" value="MDV7176056.1"/>
    <property type="molecule type" value="Genomic_DNA"/>
</dbReference>
<dbReference type="InterPro" id="IPR019302">
    <property type="entry name" value="CAP12/PCTIR_TIR_dom"/>
</dbReference>
<protein>
    <submittedName>
        <fullName evidence="3">Nucleotide-binding protein</fullName>
    </submittedName>
</protein>
<feature type="region of interest" description="Disordered" evidence="1">
    <location>
        <begin position="167"/>
        <end position="198"/>
    </location>
</feature>
<proteinExistence type="predicted"/>
<organism evidence="3 4">
    <name type="scientific">Micrococcus yunnanensis</name>
    <dbReference type="NCBI Taxonomy" id="566027"/>
    <lineage>
        <taxon>Bacteria</taxon>
        <taxon>Bacillati</taxon>
        <taxon>Actinomycetota</taxon>
        <taxon>Actinomycetes</taxon>
        <taxon>Micrococcales</taxon>
        <taxon>Micrococcaceae</taxon>
        <taxon>Micrococcus</taxon>
    </lineage>
</organism>
<evidence type="ECO:0000313" key="3">
    <source>
        <dbReference type="EMBL" id="MDV7176056.1"/>
    </source>
</evidence>
<evidence type="ECO:0000256" key="1">
    <source>
        <dbReference type="SAM" id="MobiDB-lite"/>
    </source>
</evidence>
<dbReference type="AlphaFoldDB" id="A0AAP5W8G6"/>
<feature type="domain" description="CD-NTase-associated protein 12/Pycsar effector protein TIR" evidence="2">
    <location>
        <begin position="12"/>
        <end position="141"/>
    </location>
</feature>
<dbReference type="RefSeq" id="WP_317676294.1">
    <property type="nucleotide sequence ID" value="NZ_JAWLUK010000001.1"/>
</dbReference>
<sequence>MTEEQPETDPRQVFVIHGRNEPARMGLFTFLRSIGLKPIEWSEAIAMTGQGSPYIGDVLDVAFSAAQAVVVLQTPDDVAHLHESLTYPDDPETRPQMQPRPNVLFEAGMALARDADRTIIVELGQIKTFSDIHGRHVVRLDNSTTKRQQLAQRLGTAGCAVSLEGTDWHTEGDLNPPAPPGGGLPLGRKLPSSQTSGQPRLEVAFDKSGKSQQRLTITNHGPGDVYDLDFALADDQENAHEWYKEGFPVPKLPAGKSVTTRRYLTMASANPPYFMVTVTGKTADGVAIETEEFVNAR</sequence>
<evidence type="ECO:0000259" key="2">
    <source>
        <dbReference type="Pfam" id="PF10137"/>
    </source>
</evidence>
<evidence type="ECO:0000313" key="4">
    <source>
        <dbReference type="Proteomes" id="UP001185728"/>
    </source>
</evidence>
<comment type="caution">
    <text evidence="3">The sequence shown here is derived from an EMBL/GenBank/DDBJ whole genome shotgun (WGS) entry which is preliminary data.</text>
</comment>
<dbReference type="Proteomes" id="UP001185728">
    <property type="component" value="Unassembled WGS sequence"/>
</dbReference>
<dbReference type="GO" id="GO:0050135">
    <property type="term" value="F:NADP+ nucleosidase activity"/>
    <property type="evidence" value="ECO:0007669"/>
    <property type="project" value="InterPro"/>
</dbReference>
<gene>
    <name evidence="3" type="ORF">R4064_00125</name>
</gene>
<dbReference type="Pfam" id="PF10137">
    <property type="entry name" value="CAP12-PCTIR_TIR"/>
    <property type="match status" value="1"/>
</dbReference>
<accession>A0AAP5W8G6</accession>
<name>A0AAP5W8G6_9MICC</name>
<reference evidence="3" key="1">
    <citation type="submission" date="2023-10" db="EMBL/GenBank/DDBJ databases">
        <title>Development of a sustainable strategy for remediation of hydrocarbon-contaminated territories based on the waste exchange concept.</title>
        <authorList>
            <person name="Krivoruchko A."/>
        </authorList>
    </citation>
    <scope>NUCLEOTIDE SEQUENCE</scope>
    <source>
        <strain evidence="3">IEGM 1325</strain>
    </source>
</reference>